<sequence length="144" mass="16208">MRTLETLHLYNHTLIQQCTILRMEEPDPVDIRNMQAFYDGASMNHGDTLIGPNCDIWGTILEKDSHSKELVVLRAREGKTRSLESSHFFRSRCTSSLHAKRTDIFAVTAAFAAIHVVLVGQELDQGPIEVVVKNTDLMKAICAR</sequence>
<reference evidence="1" key="1">
    <citation type="journal article" date="2020" name="Stud. Mycol.">
        <title>101 Dothideomycetes genomes: a test case for predicting lifestyles and emergence of pathogens.</title>
        <authorList>
            <person name="Haridas S."/>
            <person name="Albert R."/>
            <person name="Binder M."/>
            <person name="Bloem J."/>
            <person name="Labutti K."/>
            <person name="Salamov A."/>
            <person name="Andreopoulos B."/>
            <person name="Baker S."/>
            <person name="Barry K."/>
            <person name="Bills G."/>
            <person name="Bluhm B."/>
            <person name="Cannon C."/>
            <person name="Castanera R."/>
            <person name="Culley D."/>
            <person name="Daum C."/>
            <person name="Ezra D."/>
            <person name="Gonzalez J."/>
            <person name="Henrissat B."/>
            <person name="Kuo A."/>
            <person name="Liang C."/>
            <person name="Lipzen A."/>
            <person name="Lutzoni F."/>
            <person name="Magnuson J."/>
            <person name="Mondo S."/>
            <person name="Nolan M."/>
            <person name="Ohm R."/>
            <person name="Pangilinan J."/>
            <person name="Park H.-J."/>
            <person name="Ramirez L."/>
            <person name="Alfaro M."/>
            <person name="Sun H."/>
            <person name="Tritt A."/>
            <person name="Yoshinaga Y."/>
            <person name="Zwiers L.-H."/>
            <person name="Turgeon B."/>
            <person name="Goodwin S."/>
            <person name="Spatafora J."/>
            <person name="Crous P."/>
            <person name="Grigoriev I."/>
        </authorList>
    </citation>
    <scope>NUCLEOTIDE SEQUENCE</scope>
    <source>
        <strain evidence="1">HMLAC05119</strain>
    </source>
</reference>
<evidence type="ECO:0000313" key="2">
    <source>
        <dbReference type="Proteomes" id="UP000800096"/>
    </source>
</evidence>
<dbReference type="PANTHER" id="PTHR34502">
    <property type="entry name" value="DUF6594 DOMAIN-CONTAINING PROTEIN-RELATED"/>
    <property type="match status" value="1"/>
</dbReference>
<proteinExistence type="predicted"/>
<accession>A0A6A5QRT4</accession>
<organism evidence="1 2">
    <name type="scientific">Ampelomyces quisqualis</name>
    <name type="common">Powdery mildew agent</name>
    <dbReference type="NCBI Taxonomy" id="50730"/>
    <lineage>
        <taxon>Eukaryota</taxon>
        <taxon>Fungi</taxon>
        <taxon>Dikarya</taxon>
        <taxon>Ascomycota</taxon>
        <taxon>Pezizomycotina</taxon>
        <taxon>Dothideomycetes</taxon>
        <taxon>Pleosporomycetidae</taxon>
        <taxon>Pleosporales</taxon>
        <taxon>Pleosporineae</taxon>
        <taxon>Phaeosphaeriaceae</taxon>
        <taxon>Ampelomyces</taxon>
    </lineage>
</organism>
<dbReference type="PANTHER" id="PTHR34502:SF5">
    <property type="entry name" value="DUF6594 DOMAIN-CONTAINING PROTEIN"/>
    <property type="match status" value="1"/>
</dbReference>
<name>A0A6A5QRT4_AMPQU</name>
<dbReference type="OrthoDB" id="5342093at2759"/>
<protein>
    <submittedName>
        <fullName evidence="1">Uncharacterized protein</fullName>
    </submittedName>
</protein>
<gene>
    <name evidence="1" type="ORF">BDU57DRAFT_528173</name>
</gene>
<dbReference type="AlphaFoldDB" id="A0A6A5QRT4"/>
<dbReference type="EMBL" id="ML979134">
    <property type="protein sequence ID" value="KAF1917578.1"/>
    <property type="molecule type" value="Genomic_DNA"/>
</dbReference>
<dbReference type="Proteomes" id="UP000800096">
    <property type="component" value="Unassembled WGS sequence"/>
</dbReference>
<evidence type="ECO:0000313" key="1">
    <source>
        <dbReference type="EMBL" id="KAF1917578.1"/>
    </source>
</evidence>
<keyword evidence="2" id="KW-1185">Reference proteome</keyword>